<dbReference type="InterPro" id="IPR011659">
    <property type="entry name" value="WD40"/>
</dbReference>
<dbReference type="InterPro" id="IPR011042">
    <property type="entry name" value="6-blade_b-propeller_TolB-like"/>
</dbReference>
<evidence type="ECO:0008006" key="4">
    <source>
        <dbReference type="Google" id="ProtNLM"/>
    </source>
</evidence>
<dbReference type="Gene3D" id="2.150.10.10">
    <property type="entry name" value="Serralysin-like metalloprotease, C-terminal"/>
    <property type="match status" value="1"/>
</dbReference>
<reference evidence="2 3" key="1">
    <citation type="submission" date="2019-12" db="EMBL/GenBank/DDBJ databases">
        <authorList>
            <person name="Yuan C.-G."/>
        </authorList>
    </citation>
    <scope>NUCLEOTIDE SEQUENCE [LARGE SCALE GENOMIC DNA]</scope>
    <source>
        <strain evidence="2 3">KCTC 23863</strain>
    </source>
</reference>
<protein>
    <recommendedName>
        <fullName evidence="4">WD40-like Beta Propeller Repeat</fullName>
    </recommendedName>
</protein>
<dbReference type="EMBL" id="WURB01000022">
    <property type="protein sequence ID" value="MXQ13887.1"/>
    <property type="molecule type" value="Genomic_DNA"/>
</dbReference>
<dbReference type="Pfam" id="PF07676">
    <property type="entry name" value="PD40"/>
    <property type="match status" value="2"/>
</dbReference>
<dbReference type="SUPFAM" id="SSF82171">
    <property type="entry name" value="DPP6 N-terminal domain-like"/>
    <property type="match status" value="1"/>
</dbReference>
<dbReference type="GO" id="GO:0005509">
    <property type="term" value="F:calcium ion binding"/>
    <property type="evidence" value="ECO:0007669"/>
    <property type="project" value="InterPro"/>
</dbReference>
<dbReference type="Proteomes" id="UP000436483">
    <property type="component" value="Unassembled WGS sequence"/>
</dbReference>
<dbReference type="OrthoDB" id="7314239at2"/>
<sequence length="566" mass="58286">MPLTLSVQSFRRLDGTSVISQVLAGDETGNPFDYPSFSADGRYVAFQTAANLTSGDVEFVDVFRMDLATGALVKISTAADGTGGNQNSTSVQLSADGRYAVFASHATNLGSGGPTSSDIFWKDLVTGEVRLVSSAQWTGADGNSYAPQISADGRYVLFESSATNLVPGDPASQDIFLKDVVTNAIVRVSASASGEGGNASSFNAQFTPDGRFVVFESRADNLVAGDTNGDLDVFVKDLTTGAISRASTDANGGEGDGDSLNARISADGRYVFFQSDAALVPGDTGTFDIFRKDLTDGSIVKVSASANGEGGNGNSFFASVSADGRYVTFTSQATNLVPGDPSGFPGDVFLKDLQTGAIARLSVRADGSEGDGNPGLDLRSQISADGRYVAFQSSSRLVPGDEDFASDIFLVDAAYLPHRQAIVEGRYVEAKLGVGAASRVSIAWGDGTASTVTPSLGSASFSHIYASSGTKAALVTVKQGAQTWVVPYKVDLAAGTLARNTALIDTLSGGAAADALTGDAFANRLYGNSGSDRLYGRSGNDTLAGGLGHDRLYGEAGNDTLDGGYG</sequence>
<proteinExistence type="inferred from homology"/>
<dbReference type="AlphaFoldDB" id="A0A7X3MVA7"/>
<dbReference type="SUPFAM" id="SSF51120">
    <property type="entry name" value="beta-Roll"/>
    <property type="match status" value="1"/>
</dbReference>
<dbReference type="PROSITE" id="PS00330">
    <property type="entry name" value="HEMOLYSIN_CALCIUM"/>
    <property type="match status" value="1"/>
</dbReference>
<comment type="similarity">
    <text evidence="1">Belongs to the TolB family.</text>
</comment>
<evidence type="ECO:0000313" key="2">
    <source>
        <dbReference type="EMBL" id="MXQ13887.1"/>
    </source>
</evidence>
<comment type="caution">
    <text evidence="2">The sequence shown here is derived from an EMBL/GenBank/DDBJ whole genome shotgun (WGS) entry which is preliminary data.</text>
</comment>
<feature type="non-terminal residue" evidence="2">
    <location>
        <position position="566"/>
    </location>
</feature>
<dbReference type="PANTHER" id="PTHR36842">
    <property type="entry name" value="PROTEIN TOLB HOMOLOG"/>
    <property type="match status" value="1"/>
</dbReference>
<organism evidence="2 3">
    <name type="scientific">Microvirga makkahensis</name>
    <dbReference type="NCBI Taxonomy" id="1128670"/>
    <lineage>
        <taxon>Bacteria</taxon>
        <taxon>Pseudomonadati</taxon>
        <taxon>Pseudomonadota</taxon>
        <taxon>Alphaproteobacteria</taxon>
        <taxon>Hyphomicrobiales</taxon>
        <taxon>Methylobacteriaceae</taxon>
        <taxon>Microvirga</taxon>
    </lineage>
</organism>
<dbReference type="Pfam" id="PF00353">
    <property type="entry name" value="HemolysinCabind"/>
    <property type="match status" value="1"/>
</dbReference>
<name>A0A7X3MVA7_9HYPH</name>
<evidence type="ECO:0000256" key="1">
    <source>
        <dbReference type="ARBA" id="ARBA00009820"/>
    </source>
</evidence>
<dbReference type="PRINTS" id="PR00313">
    <property type="entry name" value="CABNDNGRPT"/>
</dbReference>
<dbReference type="PANTHER" id="PTHR36842:SF1">
    <property type="entry name" value="PROTEIN TOLB"/>
    <property type="match status" value="1"/>
</dbReference>
<dbReference type="InterPro" id="IPR018511">
    <property type="entry name" value="Hemolysin-typ_Ca-bd_CS"/>
</dbReference>
<dbReference type="Gene3D" id="2.120.10.30">
    <property type="entry name" value="TolB, C-terminal domain"/>
    <property type="match status" value="2"/>
</dbReference>
<evidence type="ECO:0000313" key="3">
    <source>
        <dbReference type="Proteomes" id="UP000436483"/>
    </source>
</evidence>
<accession>A0A7X3MVA7</accession>
<reference evidence="2 3" key="2">
    <citation type="submission" date="2020-01" db="EMBL/GenBank/DDBJ databases">
        <title>Microvirga sp. nov., an arsenate reduction bacterium isolated from Tibet hotspring sediments.</title>
        <authorList>
            <person name="Xian W.-D."/>
            <person name="Li W.-J."/>
        </authorList>
    </citation>
    <scope>NUCLEOTIDE SEQUENCE [LARGE SCALE GENOMIC DNA]</scope>
    <source>
        <strain evidence="2 3">KCTC 23863</strain>
    </source>
</reference>
<dbReference type="InterPro" id="IPR001343">
    <property type="entry name" value="Hemolysn_Ca-bd"/>
</dbReference>
<dbReference type="InterPro" id="IPR011049">
    <property type="entry name" value="Serralysin-like_metalloprot_C"/>
</dbReference>
<gene>
    <name evidence="2" type="ORF">GR328_20975</name>
</gene>
<keyword evidence="3" id="KW-1185">Reference proteome</keyword>